<organism evidence="1 2">
    <name type="scientific">Methylomonas paludis</name>
    <dbReference type="NCBI Taxonomy" id="1173101"/>
    <lineage>
        <taxon>Bacteria</taxon>
        <taxon>Pseudomonadati</taxon>
        <taxon>Pseudomonadota</taxon>
        <taxon>Gammaproteobacteria</taxon>
        <taxon>Methylococcales</taxon>
        <taxon>Methylococcaceae</taxon>
        <taxon>Methylomonas</taxon>
    </lineage>
</organism>
<proteinExistence type="predicted"/>
<evidence type="ECO:0000313" key="2">
    <source>
        <dbReference type="Proteomes" id="UP000676649"/>
    </source>
</evidence>
<gene>
    <name evidence="1" type="ORF">KEF85_04990</name>
</gene>
<dbReference type="RefSeq" id="WP_215583606.1">
    <property type="nucleotide sequence ID" value="NZ_CP073754.1"/>
</dbReference>
<name>A0A975MPY3_9GAMM</name>
<protein>
    <submittedName>
        <fullName evidence="1">Uncharacterized protein</fullName>
    </submittedName>
</protein>
<dbReference type="Proteomes" id="UP000676649">
    <property type="component" value="Chromosome"/>
</dbReference>
<dbReference type="KEGG" id="mpad:KEF85_04990"/>
<dbReference type="EMBL" id="CP073754">
    <property type="protein sequence ID" value="QWF71827.1"/>
    <property type="molecule type" value="Genomic_DNA"/>
</dbReference>
<evidence type="ECO:0000313" key="1">
    <source>
        <dbReference type="EMBL" id="QWF71827.1"/>
    </source>
</evidence>
<reference evidence="1" key="1">
    <citation type="submission" date="2021-04" db="EMBL/GenBank/DDBJ databases">
        <title>Draft genome sequence data of methanotrophic Methylovulum sp. strain S1L and Methylomonas sp. strain S2AM isolated from boreal lake water columns.</title>
        <authorList>
            <person name="Rissanen A.J."/>
            <person name="Mangayil R."/>
            <person name="Svenning M.M."/>
            <person name="Khanongnuch R."/>
        </authorList>
    </citation>
    <scope>NUCLEOTIDE SEQUENCE</scope>
    <source>
        <strain evidence="1">S2AM</strain>
    </source>
</reference>
<sequence length="179" mass="19812">MDFYIDHTPFIYPVVACNIAPFQPRSREQSNPERKVQPNQTAFITEEAKAVDLFATTKGLFAQITSPMPQSVPSTEPTPTLNESVHFHSSAAVVPPPSVEIDQIAKQRVRLMAAKYASGSGQSSEILARLEILNSRLSERAPLVSKEQVTALEDANNQLVRIRAAREERAKRLCIPSTL</sequence>
<accession>A0A975MPY3</accession>
<keyword evidence="2" id="KW-1185">Reference proteome</keyword>
<dbReference type="AlphaFoldDB" id="A0A975MPY3"/>